<reference evidence="3" key="2">
    <citation type="submission" date="2015-01" db="EMBL/GenBank/DDBJ databases">
        <title>Evolutionary Origins and Diversification of the Mycorrhizal Mutualists.</title>
        <authorList>
            <consortium name="DOE Joint Genome Institute"/>
            <consortium name="Mycorrhizal Genomics Consortium"/>
            <person name="Kohler A."/>
            <person name="Kuo A."/>
            <person name="Nagy L.G."/>
            <person name="Floudas D."/>
            <person name="Copeland A."/>
            <person name="Barry K.W."/>
            <person name="Cichocki N."/>
            <person name="Veneault-Fourrey C."/>
            <person name="LaButti K."/>
            <person name="Lindquist E.A."/>
            <person name="Lipzen A."/>
            <person name="Lundell T."/>
            <person name="Morin E."/>
            <person name="Murat C."/>
            <person name="Riley R."/>
            <person name="Ohm R."/>
            <person name="Sun H."/>
            <person name="Tunlid A."/>
            <person name="Henrissat B."/>
            <person name="Grigoriev I.V."/>
            <person name="Hibbett D.S."/>
            <person name="Martin F."/>
        </authorList>
    </citation>
    <scope>NUCLEOTIDE SEQUENCE [LARGE SCALE GENOMIC DNA]</scope>
    <source>
        <strain evidence="3">MAFF 305830</strain>
    </source>
</reference>
<feature type="compositionally biased region" description="Polar residues" evidence="1">
    <location>
        <begin position="1"/>
        <end position="10"/>
    </location>
</feature>
<evidence type="ECO:0000313" key="2">
    <source>
        <dbReference type="EMBL" id="KIM28162.1"/>
    </source>
</evidence>
<protein>
    <submittedName>
        <fullName evidence="2">Uncharacterized protein</fullName>
    </submittedName>
</protein>
<reference evidence="2 3" key="1">
    <citation type="submission" date="2014-04" db="EMBL/GenBank/DDBJ databases">
        <authorList>
            <consortium name="DOE Joint Genome Institute"/>
            <person name="Kuo A."/>
            <person name="Zuccaro A."/>
            <person name="Kohler A."/>
            <person name="Nagy L.G."/>
            <person name="Floudas D."/>
            <person name="Copeland A."/>
            <person name="Barry K.W."/>
            <person name="Cichocki N."/>
            <person name="Veneault-Fourrey C."/>
            <person name="LaButti K."/>
            <person name="Lindquist E.A."/>
            <person name="Lipzen A."/>
            <person name="Lundell T."/>
            <person name="Morin E."/>
            <person name="Murat C."/>
            <person name="Sun H."/>
            <person name="Tunlid A."/>
            <person name="Henrissat B."/>
            <person name="Grigoriev I.V."/>
            <person name="Hibbett D.S."/>
            <person name="Martin F."/>
            <person name="Nordberg H.P."/>
            <person name="Cantor M.N."/>
            <person name="Hua S.X."/>
        </authorList>
    </citation>
    <scope>NUCLEOTIDE SEQUENCE [LARGE SCALE GENOMIC DNA]</scope>
    <source>
        <strain evidence="2 3">MAFF 305830</strain>
    </source>
</reference>
<dbReference type="EMBL" id="KN824294">
    <property type="protein sequence ID" value="KIM28162.1"/>
    <property type="molecule type" value="Genomic_DNA"/>
</dbReference>
<gene>
    <name evidence="2" type="ORF">M408DRAFT_329541</name>
</gene>
<feature type="region of interest" description="Disordered" evidence="1">
    <location>
        <begin position="66"/>
        <end position="230"/>
    </location>
</feature>
<feature type="compositionally biased region" description="Basic residues" evidence="1">
    <location>
        <begin position="143"/>
        <end position="152"/>
    </location>
</feature>
<evidence type="ECO:0000256" key="1">
    <source>
        <dbReference type="SAM" id="MobiDB-lite"/>
    </source>
</evidence>
<feature type="compositionally biased region" description="Low complexity" evidence="1">
    <location>
        <begin position="12"/>
        <end position="30"/>
    </location>
</feature>
<keyword evidence="3" id="KW-1185">Reference proteome</keyword>
<dbReference type="AlphaFoldDB" id="A0A0C2XGD0"/>
<accession>A0A0C2XGD0</accession>
<sequence>MQLPNINESLPANGTNGANSAAQAAAQAAAGRKHSRIHSRNLSIFFPRPGTTAVSSIAEDGAQEIETPIEGPGDDSAPVSSIPTAGSSVRSTATPPPPRSQLGGSFKFGGRPPPAAANAEHESGPTSVPMPGTGTPTSTTSSRRGHHHRHSLSHSFFSFMEPGSSPGANQHRRQPSNITLNITSPSPTSPTYGNSGSSNSSVNGSIHTNGGGGLTISGSGPPSANGWGPISPFPHSATASAFPAVQHLPPQRSVPLSQTATAALPTPSTTQRGVSSYGALGSTYALFVALPEQLRRAIVFGTLEGALACALWVLAQHYESLACTGVAYWVAFDAFGVAAGVYGRMIEAGAGQGSLRLPYGAKRTETVVLFAQAVYLLFSAVYICKETLEHALLSAGDAGHHHHHSPGQGIESSALNYPSTFLWLSFISLSLSSTLHKTNHAILSASGLSLPSFRALYRLFTSAFNPSSAPVSPSAPLRASSSLLLSNPYTLFPLTCTLLLLLLSTLPLRPEMLRKADMLLAGIEALGTVYLAWPACQTLGAVLLQTAPSRETPNTQSSKEMMTATKGTMEALLRTMKEIERHPLVMHLPAPHVWQLSPPMTSSYTSETIKRDEDGIRPRLANGHTHGHARMLSHSPSFARLRGPVSTGTSVKTGSGKVIVTLELHVGKELEDVECLELTRWAWQKCVSALGQGEEGITVGIVRD</sequence>
<feature type="compositionally biased region" description="Polar residues" evidence="1">
    <location>
        <begin position="78"/>
        <end position="93"/>
    </location>
</feature>
<name>A0A0C2XGD0_SERVB</name>
<dbReference type="HOGENOM" id="CLU_013604_0_0_1"/>
<feature type="compositionally biased region" description="Low complexity" evidence="1">
    <location>
        <begin position="124"/>
        <end position="142"/>
    </location>
</feature>
<feature type="region of interest" description="Disordered" evidence="1">
    <location>
        <begin position="623"/>
        <end position="650"/>
    </location>
</feature>
<evidence type="ECO:0000313" key="3">
    <source>
        <dbReference type="Proteomes" id="UP000054097"/>
    </source>
</evidence>
<proteinExistence type="predicted"/>
<dbReference type="Proteomes" id="UP000054097">
    <property type="component" value="Unassembled WGS sequence"/>
</dbReference>
<dbReference type="STRING" id="933852.A0A0C2XGD0"/>
<feature type="region of interest" description="Disordered" evidence="1">
    <location>
        <begin position="1"/>
        <end position="35"/>
    </location>
</feature>
<dbReference type="OrthoDB" id="5382797at2759"/>
<organism evidence="2 3">
    <name type="scientific">Serendipita vermifera MAFF 305830</name>
    <dbReference type="NCBI Taxonomy" id="933852"/>
    <lineage>
        <taxon>Eukaryota</taxon>
        <taxon>Fungi</taxon>
        <taxon>Dikarya</taxon>
        <taxon>Basidiomycota</taxon>
        <taxon>Agaricomycotina</taxon>
        <taxon>Agaricomycetes</taxon>
        <taxon>Sebacinales</taxon>
        <taxon>Serendipitaceae</taxon>
        <taxon>Serendipita</taxon>
    </lineage>
</organism>
<feature type="compositionally biased region" description="Low complexity" evidence="1">
    <location>
        <begin position="183"/>
        <end position="205"/>
    </location>
</feature>